<comment type="caution">
    <text evidence="1">The sequence shown here is derived from an EMBL/GenBank/DDBJ whole genome shotgun (WGS) entry which is preliminary data.</text>
</comment>
<dbReference type="Proteomes" id="UP000198430">
    <property type="component" value="Unassembled WGS sequence"/>
</dbReference>
<gene>
    <name evidence="1" type="ORF">IWT140_00058</name>
</gene>
<reference evidence="1 2" key="1">
    <citation type="submission" date="2015-11" db="EMBL/GenBank/DDBJ databases">
        <title>Draft genome sequences of new species of the genus Lactobacillus isolated from orchardgrass silage.</title>
        <authorList>
            <person name="Tohno M."/>
            <person name="Tanizawa Y."/>
            <person name="Arita M."/>
        </authorList>
    </citation>
    <scope>NUCLEOTIDE SEQUENCE [LARGE SCALE GENOMIC DNA]</scope>
    <source>
        <strain evidence="1 2">IWT140</strain>
    </source>
</reference>
<sequence>MDAQSEPFSVQVIDECYCLALPVPKYQTELLADPTFLRNVCIYLSHKNARNIKTASRNQGFTLSQQLAAFILLTAHNGYYNEKHTQVAEYLGVSYRHLLYVIAEFVKVGYLQKD</sequence>
<proteinExistence type="predicted"/>
<dbReference type="EMBL" id="BCMH01000001">
    <property type="protein sequence ID" value="GAX02461.1"/>
    <property type="molecule type" value="Genomic_DNA"/>
</dbReference>
<dbReference type="SUPFAM" id="SSF51206">
    <property type="entry name" value="cAMP-binding domain-like"/>
    <property type="match status" value="1"/>
</dbReference>
<evidence type="ECO:0000313" key="1">
    <source>
        <dbReference type="EMBL" id="GAX02461.1"/>
    </source>
</evidence>
<keyword evidence="2" id="KW-1185">Reference proteome</keyword>
<name>A0A1Z5IM34_9LACO</name>
<accession>A0A1Z5IM34</accession>
<dbReference type="InterPro" id="IPR018490">
    <property type="entry name" value="cNMP-bd_dom_sf"/>
</dbReference>
<organism evidence="1 2">
    <name type="scientific">Secundilactobacillus pentosiphilus</name>
    <dbReference type="NCBI Taxonomy" id="1714682"/>
    <lineage>
        <taxon>Bacteria</taxon>
        <taxon>Bacillati</taxon>
        <taxon>Bacillota</taxon>
        <taxon>Bacilli</taxon>
        <taxon>Lactobacillales</taxon>
        <taxon>Lactobacillaceae</taxon>
        <taxon>Secundilactobacillus</taxon>
    </lineage>
</organism>
<evidence type="ECO:0000313" key="2">
    <source>
        <dbReference type="Proteomes" id="UP000198430"/>
    </source>
</evidence>
<dbReference type="AlphaFoldDB" id="A0A1Z5IM34"/>
<dbReference type="InterPro" id="IPR014710">
    <property type="entry name" value="RmlC-like_jellyroll"/>
</dbReference>
<protein>
    <submittedName>
        <fullName evidence="1">Transcriptional regulator</fullName>
    </submittedName>
</protein>
<dbReference type="Gene3D" id="2.60.120.10">
    <property type="entry name" value="Jelly Rolls"/>
    <property type="match status" value="1"/>
</dbReference>